<dbReference type="Gene3D" id="1.10.1410.40">
    <property type="match status" value="1"/>
</dbReference>
<name>A0ABY7EMT0_MYAAR</name>
<gene>
    <name evidence="1" type="ORF">MAR_025480</name>
</gene>
<accession>A0ABY7EMT0</accession>
<organism evidence="1 2">
    <name type="scientific">Mya arenaria</name>
    <name type="common">Soft-shell clam</name>
    <dbReference type="NCBI Taxonomy" id="6604"/>
    <lineage>
        <taxon>Eukaryota</taxon>
        <taxon>Metazoa</taxon>
        <taxon>Spiralia</taxon>
        <taxon>Lophotrochozoa</taxon>
        <taxon>Mollusca</taxon>
        <taxon>Bivalvia</taxon>
        <taxon>Autobranchia</taxon>
        <taxon>Heteroconchia</taxon>
        <taxon>Euheterodonta</taxon>
        <taxon>Imparidentia</taxon>
        <taxon>Neoheterodontei</taxon>
        <taxon>Myida</taxon>
        <taxon>Myoidea</taxon>
        <taxon>Myidae</taxon>
        <taxon>Mya</taxon>
    </lineage>
</organism>
<proteinExistence type="predicted"/>
<keyword evidence="2" id="KW-1185">Reference proteome</keyword>
<evidence type="ECO:0008006" key="3">
    <source>
        <dbReference type="Google" id="ProtNLM"/>
    </source>
</evidence>
<sequence length="274" mass="31294">MHEQVFKSIIDKTIAIINSLETAWINEFQLTRKMNPPAINIIVRNQSATPNIAIDFVPAVCIAIESANFRGSVRKFPAFAVCKWQGKRDSYCHTWSVKSNSYENALIDAARKDERGLFVLNALRLVKTFFQNAKTMTPPPQISHVLKTYHLKQIMLYLLGFLCYKYTSIPIDGTEAASIYFVRVMDMVLRYKCLPHLFFSKVSILQNMLPGCHLHRRRDVNLLANVSSESAFQAIIDLKLKLMPAIGISWVNKCSSEQGDFCEDFIRNVLKEIP</sequence>
<evidence type="ECO:0000313" key="2">
    <source>
        <dbReference type="Proteomes" id="UP001164746"/>
    </source>
</evidence>
<feature type="non-terminal residue" evidence="1">
    <location>
        <position position="274"/>
    </location>
</feature>
<reference evidence="1" key="1">
    <citation type="submission" date="2022-11" db="EMBL/GenBank/DDBJ databases">
        <title>Centuries of genome instability and evolution in soft-shell clam transmissible cancer (bioRxiv).</title>
        <authorList>
            <person name="Hart S.F.M."/>
            <person name="Yonemitsu M.A."/>
            <person name="Giersch R.M."/>
            <person name="Beal B.F."/>
            <person name="Arriagada G."/>
            <person name="Davis B.W."/>
            <person name="Ostrander E.A."/>
            <person name="Goff S.P."/>
            <person name="Metzger M.J."/>
        </authorList>
    </citation>
    <scope>NUCLEOTIDE SEQUENCE</scope>
    <source>
        <strain evidence="1">MELC-2E11</strain>
        <tissue evidence="1">Siphon/mantle</tissue>
    </source>
</reference>
<protein>
    <recommendedName>
        <fullName evidence="3">Mab-21-like nucleotidyltransferase domain-containing protein</fullName>
    </recommendedName>
</protein>
<evidence type="ECO:0000313" key="1">
    <source>
        <dbReference type="EMBL" id="WAR11300.1"/>
    </source>
</evidence>
<dbReference type="Proteomes" id="UP001164746">
    <property type="component" value="Chromosome 8"/>
</dbReference>
<dbReference type="EMBL" id="CP111019">
    <property type="protein sequence ID" value="WAR11300.1"/>
    <property type="molecule type" value="Genomic_DNA"/>
</dbReference>